<dbReference type="InterPro" id="IPR015424">
    <property type="entry name" value="PyrdxlP-dep_Trfase"/>
</dbReference>
<evidence type="ECO:0000259" key="8">
    <source>
        <dbReference type="Pfam" id="PF13847"/>
    </source>
</evidence>
<dbReference type="Gene3D" id="3.40.640.10">
    <property type="entry name" value="Type I PLP-dependent aspartate aminotransferase-like (Major domain)"/>
    <property type="match status" value="1"/>
</dbReference>
<dbReference type="GO" id="GO:0031071">
    <property type="term" value="F:cysteine desulfurase activity"/>
    <property type="evidence" value="ECO:0007669"/>
    <property type="project" value="UniProtKB-EC"/>
</dbReference>
<protein>
    <recommendedName>
        <fullName evidence="3">cysteine desulfurase</fullName>
        <ecNumber evidence="3">2.8.1.7</ecNumber>
    </recommendedName>
</protein>
<evidence type="ECO:0000256" key="6">
    <source>
        <dbReference type="ARBA" id="ARBA00050776"/>
    </source>
</evidence>
<sequence>MAQLSRRLQEKPSSHLVASWIEWYRRTPILVSRSIMDAVDAGELSKPLDRSGFRAMPRLRVEDVVFGEELLSANDAGIPSIEAFGKSGVLSARELACLSADPRKKDDFEPANPECGFAFDVARDMLSEAKERCDSRGYSSELAWADEFAQNVRRDFPLLNDRKHRRSLAYLDSAATAQRPASVLQAMEDFDKHENANVYRGAYELSMQATASFNDARQAVEEYLGASRREVVFTRNTTESINLVALSWGSHNIERGDVIVATLAEHHSNYLPWLLLSQRVGAHVELVRLSSDGSIDEADYERALALKPKLVALSQMSNVIGVENPLDRLVKRAKSVGARVLIDAAQGLPHCGMRVDELDADWVAFSGHKIYGPMGIGCLWISADAFNEMDPVMSGGGSISHVGEGSYYLRPLAIQYEAGTPAISQAIGLAEAIRYVKGLGPNNICRHERVMTRYLMDGLRSIEGVTVWGDHTAQEGLHGLVSFTVEGVKPITVSKFLASLGVAIRAGGHCALPLHASMGLTGTCRISMATGTCRISMATYTTKEELDAALLALRLLVRLLSRSRALKEPFAREDSIRRHYAQVAAQASQCDIHVGEAVQLYDDRIVAGLPDAAIAASRGCGDPVAKAELKAGEHVLDLGSGGGIDAIIASRLVGASGHVYGLDMTPEMIELANKNASEANAENVEFIEGNIESIPLPDNSVDVVLSNCVLNFSSNKRAVMLEALRVLRPGGRFVVSDIVSWQAIPDSAQRDLCAIMGCTNGVSTREEYETFLEELGFLRVNLEVKSIYTSAVLQGKAKKKGRLESVEALKSAGVWEAVDGACGSVVICAYK</sequence>
<evidence type="ECO:0000313" key="10">
    <source>
        <dbReference type="Proteomes" id="UP000468668"/>
    </source>
</evidence>
<dbReference type="EMBL" id="WAJR01000001">
    <property type="protein sequence ID" value="KAB1642985.1"/>
    <property type="molecule type" value="Genomic_DNA"/>
</dbReference>
<keyword evidence="5" id="KW-0663">Pyridoxal phosphate</keyword>
<dbReference type="Gene3D" id="3.40.50.150">
    <property type="entry name" value="Vaccinia Virus protein VP39"/>
    <property type="match status" value="1"/>
</dbReference>
<dbReference type="InterPro" id="IPR025714">
    <property type="entry name" value="Methyltranfer_dom"/>
</dbReference>
<dbReference type="Pfam" id="PF00266">
    <property type="entry name" value="Aminotran_5"/>
    <property type="match status" value="1"/>
</dbReference>
<reference evidence="9 10" key="1">
    <citation type="submission" date="2019-09" db="EMBL/GenBank/DDBJ databases">
        <title>Whole genome shotgun sequencing (WGS) of Ellagibacter isourolithinifaciens DSM 104140(T) and Adlercreutzia muris DSM 29508(T).</title>
        <authorList>
            <person name="Stoll D.A."/>
            <person name="Danylec N."/>
            <person name="Huch M."/>
        </authorList>
    </citation>
    <scope>NUCLEOTIDE SEQUENCE [LARGE SCALE GENOMIC DNA]</scope>
    <source>
        <strain evidence="9 10">DSM 104140</strain>
    </source>
</reference>
<dbReference type="InterPro" id="IPR010970">
    <property type="entry name" value="Cys_dSase_SufS"/>
</dbReference>
<evidence type="ECO:0000259" key="7">
    <source>
        <dbReference type="Pfam" id="PF00266"/>
    </source>
</evidence>
<dbReference type="GO" id="GO:0030170">
    <property type="term" value="F:pyridoxal phosphate binding"/>
    <property type="evidence" value="ECO:0007669"/>
    <property type="project" value="InterPro"/>
</dbReference>
<comment type="cofactor">
    <cofactor evidence="1">
        <name>pyridoxal 5'-phosphate</name>
        <dbReference type="ChEBI" id="CHEBI:597326"/>
    </cofactor>
</comment>
<dbReference type="Pfam" id="PF13847">
    <property type="entry name" value="Methyltransf_31"/>
    <property type="match status" value="1"/>
</dbReference>
<evidence type="ECO:0000256" key="5">
    <source>
        <dbReference type="ARBA" id="ARBA00022898"/>
    </source>
</evidence>
<feature type="domain" description="Methyltransferase" evidence="8">
    <location>
        <begin position="630"/>
        <end position="774"/>
    </location>
</feature>
<dbReference type="CDD" id="cd02440">
    <property type="entry name" value="AdoMet_MTases"/>
    <property type="match status" value="1"/>
</dbReference>
<dbReference type="InterPro" id="IPR015422">
    <property type="entry name" value="PyrdxlP-dep_Trfase_small"/>
</dbReference>
<dbReference type="InterPro" id="IPR029063">
    <property type="entry name" value="SAM-dependent_MTases_sf"/>
</dbReference>
<evidence type="ECO:0000313" key="9">
    <source>
        <dbReference type="EMBL" id="KAB1642985.1"/>
    </source>
</evidence>
<dbReference type="OrthoDB" id="9804366at2"/>
<dbReference type="GO" id="GO:0006534">
    <property type="term" value="P:cysteine metabolic process"/>
    <property type="evidence" value="ECO:0007669"/>
    <property type="project" value="InterPro"/>
</dbReference>
<dbReference type="PANTHER" id="PTHR43586:SF8">
    <property type="entry name" value="CYSTEINE DESULFURASE 1, CHLOROPLASTIC"/>
    <property type="match status" value="1"/>
</dbReference>
<gene>
    <name evidence="9" type="ORF">F8C90_00980</name>
</gene>
<dbReference type="InterPro" id="IPR015421">
    <property type="entry name" value="PyrdxlP-dep_Trfase_major"/>
</dbReference>
<keyword evidence="9" id="KW-0032">Aminotransferase</keyword>
<comment type="catalytic activity">
    <reaction evidence="6">
        <text>(sulfur carrier)-H + L-cysteine = (sulfur carrier)-SH + L-alanine</text>
        <dbReference type="Rhea" id="RHEA:43892"/>
        <dbReference type="Rhea" id="RHEA-COMP:14737"/>
        <dbReference type="Rhea" id="RHEA-COMP:14739"/>
        <dbReference type="ChEBI" id="CHEBI:29917"/>
        <dbReference type="ChEBI" id="CHEBI:35235"/>
        <dbReference type="ChEBI" id="CHEBI:57972"/>
        <dbReference type="ChEBI" id="CHEBI:64428"/>
        <dbReference type="EC" id="2.8.1.7"/>
    </reaction>
</comment>
<dbReference type="GO" id="GO:0008483">
    <property type="term" value="F:transaminase activity"/>
    <property type="evidence" value="ECO:0007669"/>
    <property type="project" value="UniProtKB-KW"/>
</dbReference>
<proteinExistence type="inferred from homology"/>
<evidence type="ECO:0000256" key="2">
    <source>
        <dbReference type="ARBA" id="ARBA00010447"/>
    </source>
</evidence>
<dbReference type="Proteomes" id="UP000468668">
    <property type="component" value="Unassembled WGS sequence"/>
</dbReference>
<evidence type="ECO:0000256" key="4">
    <source>
        <dbReference type="ARBA" id="ARBA00022679"/>
    </source>
</evidence>
<evidence type="ECO:0000256" key="1">
    <source>
        <dbReference type="ARBA" id="ARBA00001933"/>
    </source>
</evidence>
<accession>A0A6N6NUI2</accession>
<keyword evidence="4 9" id="KW-0808">Transferase</keyword>
<keyword evidence="10" id="KW-1185">Reference proteome</keyword>
<evidence type="ECO:0000256" key="3">
    <source>
        <dbReference type="ARBA" id="ARBA00012239"/>
    </source>
</evidence>
<dbReference type="AlphaFoldDB" id="A0A6N6NUI2"/>
<comment type="caution">
    <text evidence="9">The sequence shown here is derived from an EMBL/GenBank/DDBJ whole genome shotgun (WGS) entry which is preliminary data.</text>
</comment>
<dbReference type="SUPFAM" id="SSF53383">
    <property type="entry name" value="PLP-dependent transferases"/>
    <property type="match status" value="1"/>
</dbReference>
<dbReference type="PANTHER" id="PTHR43586">
    <property type="entry name" value="CYSTEINE DESULFURASE"/>
    <property type="match status" value="1"/>
</dbReference>
<dbReference type="EC" id="2.8.1.7" evidence="3"/>
<comment type="similarity">
    <text evidence="2">Belongs to the class-V pyridoxal-phosphate-dependent aminotransferase family. Csd subfamily.</text>
</comment>
<dbReference type="SUPFAM" id="SSF53335">
    <property type="entry name" value="S-adenosyl-L-methionine-dependent methyltransferases"/>
    <property type="match status" value="1"/>
</dbReference>
<organism evidence="9 10">
    <name type="scientific">Ellagibacter isourolithinifaciens</name>
    <dbReference type="NCBI Taxonomy" id="2137581"/>
    <lineage>
        <taxon>Bacteria</taxon>
        <taxon>Bacillati</taxon>
        <taxon>Actinomycetota</taxon>
        <taxon>Coriobacteriia</taxon>
        <taxon>Eggerthellales</taxon>
        <taxon>Eggerthellaceae</taxon>
        <taxon>Ellagibacter</taxon>
    </lineage>
</organism>
<feature type="domain" description="Aminotransferase class V" evidence="7">
    <location>
        <begin position="170"/>
        <end position="548"/>
    </location>
</feature>
<dbReference type="InterPro" id="IPR000192">
    <property type="entry name" value="Aminotrans_V_dom"/>
</dbReference>
<dbReference type="CDD" id="cd06453">
    <property type="entry name" value="SufS_like"/>
    <property type="match status" value="1"/>
</dbReference>
<name>A0A6N6NUI2_9ACTN</name>
<dbReference type="Gene3D" id="3.90.1150.10">
    <property type="entry name" value="Aspartate Aminotransferase, domain 1"/>
    <property type="match status" value="1"/>
</dbReference>